<dbReference type="AlphaFoldDB" id="A0A1Q2KUG4"/>
<name>A0A1Q2KUG4_9BACL</name>
<protein>
    <submittedName>
        <fullName evidence="1">Uncharacterized protein</fullName>
    </submittedName>
</protein>
<dbReference type="KEGG" id="pmar:B0X71_01095"/>
<accession>A0A1Q2KUG4</accession>
<dbReference type="Proteomes" id="UP000188184">
    <property type="component" value="Chromosome"/>
</dbReference>
<organism evidence="1 2">
    <name type="scientific">Planococcus lenghuensis</name>
    <dbReference type="NCBI Taxonomy" id="2213202"/>
    <lineage>
        <taxon>Bacteria</taxon>
        <taxon>Bacillati</taxon>
        <taxon>Bacillota</taxon>
        <taxon>Bacilli</taxon>
        <taxon>Bacillales</taxon>
        <taxon>Caryophanaceae</taxon>
        <taxon>Planococcus</taxon>
    </lineage>
</organism>
<dbReference type="Gene3D" id="3.90.1720.10">
    <property type="entry name" value="endopeptidase domain like (from Nostoc punctiforme)"/>
    <property type="match status" value="1"/>
</dbReference>
<dbReference type="EMBL" id="CP019640">
    <property type="protein sequence ID" value="AQQ51850.1"/>
    <property type="molecule type" value="Genomic_DNA"/>
</dbReference>
<proteinExistence type="predicted"/>
<dbReference type="RefSeq" id="WP_077587722.1">
    <property type="nucleotide sequence ID" value="NZ_CP019640.1"/>
</dbReference>
<reference evidence="1 2" key="1">
    <citation type="submission" date="2017-02" db="EMBL/GenBank/DDBJ databases">
        <title>The complete genomic sequence of a novel cold adapted crude oil-degrading bacterium Planococcus qaidamina Y42.</title>
        <authorList>
            <person name="Yang R."/>
        </authorList>
    </citation>
    <scope>NUCLEOTIDE SEQUENCE [LARGE SCALE GENOMIC DNA]</scope>
    <source>
        <strain evidence="1 2">Y42</strain>
    </source>
</reference>
<evidence type="ECO:0000313" key="2">
    <source>
        <dbReference type="Proteomes" id="UP000188184"/>
    </source>
</evidence>
<keyword evidence="2" id="KW-1185">Reference proteome</keyword>
<gene>
    <name evidence="1" type="ORF">B0X71_01095</name>
</gene>
<evidence type="ECO:0000313" key="1">
    <source>
        <dbReference type="EMBL" id="AQQ51850.1"/>
    </source>
</evidence>
<sequence length="192" mass="21573">MDIFIVFLNTNILLSRSIQRFIDYPYRHTSLAFDAGLQEVYSFGRKRPANPFIGGFVKEDFTDPFFQQAECEIYSCPVSNEQSRKMRQLIQAIESAQHLYGYNFLGLFGVLFQKQFHRQNRFFCVQFVAKVLKAGGLSPTAKPSCLLKPEELAGAPGLRLVQQGTLAAYSHIASFPSPLSAVPDSSHLPESV</sequence>
<dbReference type="OrthoDB" id="1645744at2"/>